<dbReference type="RefSeq" id="WP_221876003.1">
    <property type="nucleotide sequence ID" value="NZ_JACWFH010000043.1"/>
</dbReference>
<reference evidence="1 2" key="1">
    <citation type="submission" date="2020-07" db="EMBL/GenBank/DDBJ databases">
        <title>Fungal Genomes of the International Space Station.</title>
        <authorList>
            <person name="Seuylemezian A."/>
            <person name="Singh N.K."/>
            <person name="Wood J."/>
            <person name="Venkateswaran K."/>
        </authorList>
    </citation>
    <scope>NUCLEOTIDE SEQUENCE [LARGE SCALE GENOMIC DNA]</scope>
    <source>
        <strain evidence="1 2">PL-B2</strain>
    </source>
</reference>
<organism evidence="1 2">
    <name type="scientific">Mesobacillus maritimus</name>
    <dbReference type="NCBI Taxonomy" id="1643336"/>
    <lineage>
        <taxon>Bacteria</taxon>
        <taxon>Bacillati</taxon>
        <taxon>Bacillota</taxon>
        <taxon>Bacilli</taxon>
        <taxon>Bacillales</taxon>
        <taxon>Bacillaceae</taxon>
        <taxon>Mesobacillus</taxon>
    </lineage>
</organism>
<keyword evidence="2" id="KW-1185">Reference proteome</keyword>
<comment type="caution">
    <text evidence="1">The sequence shown here is derived from an EMBL/GenBank/DDBJ whole genome shotgun (WGS) entry which is preliminary data.</text>
</comment>
<dbReference type="EMBL" id="JACWFH010000043">
    <property type="protein sequence ID" value="MBY0099688.1"/>
    <property type="molecule type" value="Genomic_DNA"/>
</dbReference>
<evidence type="ECO:0008006" key="3">
    <source>
        <dbReference type="Google" id="ProtNLM"/>
    </source>
</evidence>
<gene>
    <name evidence="1" type="ORF">H0185_23455</name>
</gene>
<protein>
    <recommendedName>
        <fullName evidence="3">Lipoprotein</fullName>
    </recommendedName>
</protein>
<accession>A0ABS7KBP7</accession>
<sequence length="146" mass="17134">MPKKTDKSIWILSVMVLVLCGCTNLAPNHFNLNQLTRVDVEVVKSDGTYDESVMITDEENMNRLKKVLKKIDWEPNQEPKLARTEDVKATLFFLYDENMPERLLEYQIWFHQEEDTATIISNNEEEGYGKIDKKNAQIIEKIFLHK</sequence>
<name>A0ABS7KBP7_9BACI</name>
<proteinExistence type="predicted"/>
<evidence type="ECO:0000313" key="2">
    <source>
        <dbReference type="Proteomes" id="UP000769780"/>
    </source>
</evidence>
<evidence type="ECO:0000313" key="1">
    <source>
        <dbReference type="EMBL" id="MBY0099688.1"/>
    </source>
</evidence>
<dbReference type="PROSITE" id="PS51257">
    <property type="entry name" value="PROKAR_LIPOPROTEIN"/>
    <property type="match status" value="1"/>
</dbReference>
<dbReference type="Proteomes" id="UP000769780">
    <property type="component" value="Unassembled WGS sequence"/>
</dbReference>